<feature type="compositionally biased region" description="Polar residues" evidence="1">
    <location>
        <begin position="182"/>
        <end position="201"/>
    </location>
</feature>
<evidence type="ECO:0000313" key="4">
    <source>
        <dbReference type="Proteomes" id="UP000521943"/>
    </source>
</evidence>
<proteinExistence type="predicted"/>
<dbReference type="Proteomes" id="UP000521943">
    <property type="component" value="Unassembled WGS sequence"/>
</dbReference>
<comment type="caution">
    <text evidence="2">The sequence shown here is derived from an EMBL/GenBank/DDBJ whole genome shotgun (WGS) entry which is preliminary data.</text>
</comment>
<reference evidence="2 4" key="1">
    <citation type="submission" date="2020-07" db="EMBL/GenBank/DDBJ databases">
        <title>Comparative genomics of pyrophilous fungi reveals a link between fire events and developmental genes.</title>
        <authorList>
            <consortium name="DOE Joint Genome Institute"/>
            <person name="Steindorff A.S."/>
            <person name="Carver A."/>
            <person name="Calhoun S."/>
            <person name="Stillman K."/>
            <person name="Liu H."/>
            <person name="Lipzen A."/>
            <person name="Pangilinan J."/>
            <person name="Labutti K."/>
            <person name="Bruns T.D."/>
            <person name="Grigoriev I.V."/>
        </authorList>
    </citation>
    <scope>NUCLEOTIDE SEQUENCE [LARGE SCALE GENOMIC DNA]</scope>
    <source>
        <strain evidence="2 4">CBS 144469</strain>
    </source>
</reference>
<protein>
    <submittedName>
        <fullName evidence="2">Uncharacterized protein</fullName>
    </submittedName>
</protein>
<evidence type="ECO:0000313" key="2">
    <source>
        <dbReference type="EMBL" id="KAF6765551.1"/>
    </source>
</evidence>
<organism evidence="2 4">
    <name type="scientific">Ephemerocybe angulata</name>
    <dbReference type="NCBI Taxonomy" id="980116"/>
    <lineage>
        <taxon>Eukaryota</taxon>
        <taxon>Fungi</taxon>
        <taxon>Dikarya</taxon>
        <taxon>Basidiomycota</taxon>
        <taxon>Agaricomycotina</taxon>
        <taxon>Agaricomycetes</taxon>
        <taxon>Agaricomycetidae</taxon>
        <taxon>Agaricales</taxon>
        <taxon>Agaricineae</taxon>
        <taxon>Psathyrellaceae</taxon>
        <taxon>Ephemerocybe</taxon>
    </lineage>
</organism>
<feature type="compositionally biased region" description="Polar residues" evidence="1">
    <location>
        <begin position="86"/>
        <end position="96"/>
    </location>
</feature>
<accession>A0A8H6IHC1</accession>
<evidence type="ECO:0000256" key="1">
    <source>
        <dbReference type="SAM" id="MobiDB-lite"/>
    </source>
</evidence>
<dbReference type="AlphaFoldDB" id="A0A8H6IHC1"/>
<gene>
    <name evidence="2" type="ORF">DFP72DRAFT_204861</name>
    <name evidence="3" type="ORF">DFP72DRAFT_205006</name>
</gene>
<name>A0A8H6IHC1_9AGAR</name>
<evidence type="ECO:0000313" key="3">
    <source>
        <dbReference type="EMBL" id="KAF6765553.1"/>
    </source>
</evidence>
<keyword evidence="4" id="KW-1185">Reference proteome</keyword>
<sequence length="210" mass="23788">MARDRDEYHPARCARCQACCRRRRTCSRACEAGANNQKGGGRLGQEIANVEPSAARHCQYRSTTTTPALTQHDLQATRATRKEIAYSTSSASPPTHSNDELTPKSRSTRRAGLTERQGLVVVCDEEHEWWWRTERSDVAEGVISRRRLFAGREGHQYQTTDSTRTRTTYRELERPTARTANTMAETTSKSTRAAHTTSKMAKTTRKEEVR</sequence>
<feature type="region of interest" description="Disordered" evidence="1">
    <location>
        <begin position="182"/>
        <end position="210"/>
    </location>
</feature>
<dbReference type="EMBL" id="JACGCI010000002">
    <property type="protein sequence ID" value="KAF6765551.1"/>
    <property type="molecule type" value="Genomic_DNA"/>
</dbReference>
<dbReference type="EMBL" id="JACGCI010000002">
    <property type="protein sequence ID" value="KAF6765553.1"/>
    <property type="molecule type" value="Genomic_DNA"/>
</dbReference>
<feature type="region of interest" description="Disordered" evidence="1">
    <location>
        <begin position="82"/>
        <end position="112"/>
    </location>
</feature>